<reference evidence="1" key="1">
    <citation type="submission" date="2020-05" db="EMBL/GenBank/DDBJ databases">
        <authorList>
            <person name="Chiriac C."/>
            <person name="Salcher M."/>
            <person name="Ghai R."/>
            <person name="Kavagutti S V."/>
        </authorList>
    </citation>
    <scope>NUCLEOTIDE SEQUENCE</scope>
</reference>
<dbReference type="SUPFAM" id="SSF56770">
    <property type="entry name" value="HydA/Nqo6-like"/>
    <property type="match status" value="1"/>
</dbReference>
<gene>
    <name evidence="1" type="ORF">UFOPK4307_00599</name>
</gene>
<dbReference type="EMBL" id="CAFBQO010000072">
    <property type="protein sequence ID" value="CAB5056964.1"/>
    <property type="molecule type" value="Genomic_DNA"/>
</dbReference>
<dbReference type="Gene3D" id="3.40.50.12280">
    <property type="match status" value="1"/>
</dbReference>
<protein>
    <submittedName>
        <fullName evidence="1">Unannotated protein</fullName>
    </submittedName>
</protein>
<organism evidence="1">
    <name type="scientific">freshwater metagenome</name>
    <dbReference type="NCBI Taxonomy" id="449393"/>
    <lineage>
        <taxon>unclassified sequences</taxon>
        <taxon>metagenomes</taxon>
        <taxon>ecological metagenomes</taxon>
    </lineage>
</organism>
<accession>A0A6J7TSH2</accession>
<dbReference type="AlphaFoldDB" id="A0A6J7TSH2"/>
<sequence length="56" mass="6060">MPGCPPRPEQLMDAIIKLHTLIGDTKLGPNREAIIKEVELAALNAKPTIQMKGLLA</sequence>
<name>A0A6J7TSH2_9ZZZZ</name>
<proteinExistence type="predicted"/>
<evidence type="ECO:0000313" key="1">
    <source>
        <dbReference type="EMBL" id="CAB5056964.1"/>
    </source>
</evidence>